<accession>A0ABQ9XWI4</accession>
<dbReference type="InterPro" id="IPR019775">
    <property type="entry name" value="WD40_repeat_CS"/>
</dbReference>
<dbReference type="InterPro" id="IPR050630">
    <property type="entry name" value="WD_repeat_EMAP"/>
</dbReference>
<dbReference type="Pfam" id="PF00400">
    <property type="entry name" value="WD40"/>
    <property type="match status" value="3"/>
</dbReference>
<evidence type="ECO:0000256" key="10">
    <source>
        <dbReference type="ARBA" id="ARBA00029552"/>
    </source>
</evidence>
<keyword evidence="7" id="KW-0969">Cilium</keyword>
<evidence type="ECO:0000256" key="5">
    <source>
        <dbReference type="ARBA" id="ARBA00022737"/>
    </source>
</evidence>
<dbReference type="PROSITE" id="PS00678">
    <property type="entry name" value="WD_REPEATS_1"/>
    <property type="match status" value="2"/>
</dbReference>
<dbReference type="Gene3D" id="2.130.10.10">
    <property type="entry name" value="YVTN repeat-like/Quinoprotein amine dehydrogenase"/>
    <property type="match status" value="4"/>
</dbReference>
<evidence type="ECO:0000256" key="6">
    <source>
        <dbReference type="ARBA" id="ARBA00022846"/>
    </source>
</evidence>
<evidence type="ECO:0000256" key="7">
    <source>
        <dbReference type="ARBA" id="ARBA00023069"/>
    </source>
</evidence>
<dbReference type="SUPFAM" id="SSF50998">
    <property type="entry name" value="Quinoprotein alcohol dehydrogenase-like"/>
    <property type="match status" value="1"/>
</dbReference>
<comment type="caution">
    <text evidence="12">The sequence shown here is derived from an EMBL/GenBank/DDBJ whole genome shotgun (WGS) entry which is preliminary data.</text>
</comment>
<keyword evidence="3" id="KW-0963">Cytoplasm</keyword>
<dbReference type="PROSITE" id="PS50294">
    <property type="entry name" value="WD_REPEATS_REGION"/>
    <property type="match status" value="3"/>
</dbReference>
<dbReference type="PANTHER" id="PTHR13720:SF14">
    <property type="entry name" value="CILIA- AND FLAGELLA-ASSOCIATED PROTEIN 52"/>
    <property type="match status" value="1"/>
</dbReference>
<dbReference type="Proteomes" id="UP001281761">
    <property type="component" value="Unassembled WGS sequence"/>
</dbReference>
<keyword evidence="13" id="KW-1185">Reference proteome</keyword>
<evidence type="ECO:0000313" key="13">
    <source>
        <dbReference type="Proteomes" id="UP001281761"/>
    </source>
</evidence>
<evidence type="ECO:0000313" key="12">
    <source>
        <dbReference type="EMBL" id="KAK2955837.1"/>
    </source>
</evidence>
<keyword evidence="4 11" id="KW-0853">WD repeat</keyword>
<dbReference type="InterPro" id="IPR011047">
    <property type="entry name" value="Quinoprotein_ADH-like_sf"/>
</dbReference>
<dbReference type="PROSITE" id="PS50082">
    <property type="entry name" value="WD_REPEATS_2"/>
    <property type="match status" value="3"/>
</dbReference>
<feature type="repeat" description="WD" evidence="11">
    <location>
        <begin position="459"/>
        <end position="498"/>
    </location>
</feature>
<evidence type="ECO:0000256" key="8">
    <source>
        <dbReference type="ARBA" id="ARBA00023273"/>
    </source>
</evidence>
<name>A0ABQ9XWI4_9EUKA</name>
<comment type="subcellular location">
    <subcellularLocation>
        <location evidence="1">Cell projection</location>
        <location evidence="1">Cilium</location>
        <location evidence="1">Flagellum</location>
    </subcellularLocation>
    <subcellularLocation>
        <location evidence="2">Cytoplasm</location>
    </subcellularLocation>
</comment>
<dbReference type="InterPro" id="IPR001680">
    <property type="entry name" value="WD40_rpt"/>
</dbReference>
<evidence type="ECO:0000256" key="1">
    <source>
        <dbReference type="ARBA" id="ARBA00004230"/>
    </source>
</evidence>
<proteinExistence type="inferred from homology"/>
<keyword evidence="6" id="KW-0282">Flagellum</keyword>
<dbReference type="InterPro" id="IPR015943">
    <property type="entry name" value="WD40/YVTN_repeat-like_dom_sf"/>
</dbReference>
<dbReference type="PANTHER" id="PTHR13720">
    <property type="entry name" value="WD-40 REPEAT PROTEIN"/>
    <property type="match status" value="1"/>
</dbReference>
<keyword evidence="8" id="KW-0966">Cell projection</keyword>
<dbReference type="SMART" id="SM00320">
    <property type="entry name" value="WD40"/>
    <property type="match status" value="6"/>
</dbReference>
<evidence type="ECO:0000256" key="2">
    <source>
        <dbReference type="ARBA" id="ARBA00004496"/>
    </source>
</evidence>
<feature type="repeat" description="WD" evidence="11">
    <location>
        <begin position="656"/>
        <end position="692"/>
    </location>
</feature>
<evidence type="ECO:0000256" key="9">
    <source>
        <dbReference type="ARBA" id="ARBA00029456"/>
    </source>
</evidence>
<organism evidence="12 13">
    <name type="scientific">Blattamonas nauphoetae</name>
    <dbReference type="NCBI Taxonomy" id="2049346"/>
    <lineage>
        <taxon>Eukaryota</taxon>
        <taxon>Metamonada</taxon>
        <taxon>Preaxostyla</taxon>
        <taxon>Oxymonadida</taxon>
        <taxon>Blattamonas</taxon>
    </lineage>
</organism>
<evidence type="ECO:0000256" key="11">
    <source>
        <dbReference type="PROSITE-ProRule" id="PRU00221"/>
    </source>
</evidence>
<dbReference type="EMBL" id="JARBJD010000062">
    <property type="protein sequence ID" value="KAK2955837.1"/>
    <property type="molecule type" value="Genomic_DNA"/>
</dbReference>
<gene>
    <name evidence="12" type="ORF">BLNAU_9188</name>
</gene>
<feature type="repeat" description="WD" evidence="11">
    <location>
        <begin position="99"/>
        <end position="140"/>
    </location>
</feature>
<evidence type="ECO:0000256" key="3">
    <source>
        <dbReference type="ARBA" id="ARBA00022490"/>
    </source>
</evidence>
<reference evidence="12 13" key="1">
    <citation type="journal article" date="2022" name="bioRxiv">
        <title>Genomics of Preaxostyla Flagellates Illuminates Evolutionary Transitions and the Path Towards Mitochondrial Loss.</title>
        <authorList>
            <person name="Novak L.V.F."/>
            <person name="Treitli S.C."/>
            <person name="Pyrih J."/>
            <person name="Halakuc P."/>
            <person name="Pipaliya S.V."/>
            <person name="Vacek V."/>
            <person name="Brzon O."/>
            <person name="Soukal P."/>
            <person name="Eme L."/>
            <person name="Dacks J.B."/>
            <person name="Karnkowska A."/>
            <person name="Elias M."/>
            <person name="Hampl V."/>
        </authorList>
    </citation>
    <scope>NUCLEOTIDE SEQUENCE [LARGE SCALE GENOMIC DNA]</scope>
    <source>
        <strain evidence="12">NAU3</strain>
        <tissue evidence="12">Gut</tissue>
    </source>
</reference>
<keyword evidence="5" id="KW-0677">Repeat</keyword>
<protein>
    <recommendedName>
        <fullName evidence="10">Cilia- and flagella-associated protein 52</fullName>
    </recommendedName>
</protein>
<sequence length="692" mass="74903">MSSSSPLVLDHVIGGNRLVYAHPTVPNVFIHAIGSVCVVTDMKDLHNQQFFRQHDEDISAICVSQHILVTGQFGTRGTHDPHAPICVWSLKSNELLYTLRKHMQGVRSLAISQDERFVISGGDDNLICVWDLKTGTLLSSQSFTNTVTSVGISVVEQQGPTSTATTHKGAQFRRASNPSYTVFAASGSNIYSFEVSFSVASQSYTLSRPDTAGLPSTGFVRAYKCLSIIGNDVVAGTESGEIVIYSLQNKVYRMHRRTTSGTVKTLCGNAGQQVNQIVVGGGHGTIVLLEGRDTRYDIVDQVDLPCGGDIHCISQSSPTTFAILSSRGCVYTFDTSQDPSTISLVLQSPISPLTNCLFLEELGSDLVCVTSPVDIQLWDLNEYERLLSIDLPTSEITSAAFGLVVGKRPDDEKAAGVRIAQRDDEAKKAVSTVPGILVGMKNGEIRGYDVKSGELMWKFSAHRGSVSSLTIARTLILSGGEDGAVRCWSSRTLEKLCEFADHSKRVTSVLFDNESVSMGHSCSLDRCVQSYEFEEDKKVNMHQKEVGGFTALVQKKDGERELITGSVNGVVSVWDCDCPDSVFAFDIKACICSMSLSGNGKYLAIGTEFGDVLLFATADFKIVLPPASVLRPSARAAPQTYSTKLSSLAPCFDSRGHAHSGPVSSLQWTPDCKQLISVGEDSGIFIWNCFDD</sequence>
<comment type="similarity">
    <text evidence="9">Belongs to the CFAP52 family.</text>
</comment>
<evidence type="ECO:0000256" key="4">
    <source>
        <dbReference type="ARBA" id="ARBA00022574"/>
    </source>
</evidence>